<reference evidence="2" key="1">
    <citation type="submission" date="2020-12" db="EMBL/GenBank/DDBJ databases">
        <title>WGS assembly of Carya illinoinensis cv. Pawnee.</title>
        <authorList>
            <person name="Platts A."/>
            <person name="Shu S."/>
            <person name="Wright S."/>
            <person name="Barry K."/>
            <person name="Edger P."/>
            <person name="Pires J.C."/>
            <person name="Schmutz J."/>
        </authorList>
    </citation>
    <scope>NUCLEOTIDE SEQUENCE</scope>
    <source>
        <tissue evidence="2">Leaf</tissue>
    </source>
</reference>
<comment type="caution">
    <text evidence="2">The sequence shown here is derived from an EMBL/GenBank/DDBJ whole genome shotgun (WGS) entry which is preliminary data.</text>
</comment>
<proteinExistence type="predicted"/>
<sequence>MAVPDNPPARGAARTSKKRREDAPPWCCEHPVVQSEAWCCEAHWCRALHPPSAGVLRAPPAQHRGAARTTAPHGEAAEVQQRTWCGCARGAAAHLLRLAPGASHTSSSCVAHMVQTAERTRCSARGAQLEGTQAATVSMVLRMVSCRGP</sequence>
<dbReference type="EMBL" id="CM031814">
    <property type="protein sequence ID" value="KAG6649945.1"/>
    <property type="molecule type" value="Genomic_DNA"/>
</dbReference>
<keyword evidence="3" id="KW-1185">Reference proteome</keyword>
<evidence type="ECO:0000313" key="3">
    <source>
        <dbReference type="Proteomes" id="UP000811609"/>
    </source>
</evidence>
<evidence type="ECO:0000313" key="2">
    <source>
        <dbReference type="EMBL" id="KAG6649945.1"/>
    </source>
</evidence>
<dbReference type="Proteomes" id="UP000811609">
    <property type="component" value="Chromosome 6"/>
</dbReference>
<evidence type="ECO:0000256" key="1">
    <source>
        <dbReference type="SAM" id="MobiDB-lite"/>
    </source>
</evidence>
<gene>
    <name evidence="2" type="ORF">CIPAW_06G009400</name>
</gene>
<accession>A0A8T1Q2Y2</accession>
<protein>
    <submittedName>
        <fullName evidence="2">Uncharacterized protein</fullName>
    </submittedName>
</protein>
<feature type="region of interest" description="Disordered" evidence="1">
    <location>
        <begin position="1"/>
        <end position="24"/>
    </location>
</feature>
<dbReference type="AlphaFoldDB" id="A0A8T1Q2Y2"/>
<organism evidence="2 3">
    <name type="scientific">Carya illinoinensis</name>
    <name type="common">Pecan</name>
    <dbReference type="NCBI Taxonomy" id="32201"/>
    <lineage>
        <taxon>Eukaryota</taxon>
        <taxon>Viridiplantae</taxon>
        <taxon>Streptophyta</taxon>
        <taxon>Embryophyta</taxon>
        <taxon>Tracheophyta</taxon>
        <taxon>Spermatophyta</taxon>
        <taxon>Magnoliopsida</taxon>
        <taxon>eudicotyledons</taxon>
        <taxon>Gunneridae</taxon>
        <taxon>Pentapetalae</taxon>
        <taxon>rosids</taxon>
        <taxon>fabids</taxon>
        <taxon>Fagales</taxon>
        <taxon>Juglandaceae</taxon>
        <taxon>Carya</taxon>
    </lineage>
</organism>
<name>A0A8T1Q2Y2_CARIL</name>